<evidence type="ECO:0000313" key="2">
    <source>
        <dbReference type="EMBL" id="QGP92151.1"/>
    </source>
</evidence>
<dbReference type="AlphaFoldDB" id="A0A6I5ZRE9"/>
<dbReference type="RefSeq" id="WP_170290964.1">
    <property type="nucleotide sequence ID" value="NZ_CP046244.1"/>
</dbReference>
<dbReference type="InterPro" id="IPR037010">
    <property type="entry name" value="VitB12-dep_Met_synth_activ_sf"/>
</dbReference>
<dbReference type="EMBL" id="CP046244">
    <property type="protein sequence ID" value="QGP92147.1"/>
    <property type="molecule type" value="Genomic_DNA"/>
</dbReference>
<dbReference type="Proteomes" id="UP000425916">
    <property type="component" value="Chromosome"/>
</dbReference>
<organism evidence="1 3">
    <name type="scientific">Neomoorella glycerini</name>
    <dbReference type="NCBI Taxonomy" id="55779"/>
    <lineage>
        <taxon>Bacteria</taxon>
        <taxon>Bacillati</taxon>
        <taxon>Bacillota</taxon>
        <taxon>Clostridia</taxon>
        <taxon>Neomoorellales</taxon>
        <taxon>Neomoorellaceae</taxon>
        <taxon>Neomoorella</taxon>
    </lineage>
</organism>
<keyword evidence="3" id="KW-1185">Reference proteome</keyword>
<dbReference type="Gene3D" id="3.40.109.40">
    <property type="match status" value="1"/>
</dbReference>
<reference evidence="1 3" key="1">
    <citation type="submission" date="2019-11" db="EMBL/GenBank/DDBJ databases">
        <title>Genome sequence of Moorella glycerini DSM11254.</title>
        <authorList>
            <person name="Poehlein A."/>
            <person name="Boeer T."/>
            <person name="Daniel R."/>
        </authorList>
    </citation>
    <scope>NUCLEOTIDE SEQUENCE [LARGE SCALE GENOMIC DNA]</scope>
    <source>
        <strain evidence="1 3">DSM 11254</strain>
    </source>
</reference>
<dbReference type="GO" id="GO:0008705">
    <property type="term" value="F:methionine synthase activity"/>
    <property type="evidence" value="ECO:0007669"/>
    <property type="project" value="InterPro"/>
</dbReference>
<name>A0A6I5ZRE9_9FIRM</name>
<sequence length="244" mass="26639">MRTAGWRTGETRLIKDLEVTVDVEKLLAMQGMESGRSLETHIKELYDSLCREARSLAEPAFAWAYYEPVTIINNELRLPGGQVIKSRFLAKKLAPARGLLVMAATIGPRLEARIKEYQAAGDTLASYLLDLAGSALVEAAYYSGFQQVEMAIAAAGLEATTPFGPGHSYWDNLADQELIFSLVDAGSLGITLTASYLMLPRKSVSGISGIGQGFEVGEYHCHYCNLRRTCPLSRAKGGEVAMRR</sequence>
<dbReference type="SUPFAM" id="SSF56507">
    <property type="entry name" value="Methionine synthase activation domain-like"/>
    <property type="match status" value="1"/>
</dbReference>
<protein>
    <submittedName>
        <fullName evidence="1">Uncharacterized protein</fullName>
    </submittedName>
</protein>
<dbReference type="EMBL" id="CP046244">
    <property type="protein sequence ID" value="QGP92151.1"/>
    <property type="molecule type" value="Genomic_DNA"/>
</dbReference>
<gene>
    <name evidence="1" type="ORF">MGLY_15050</name>
    <name evidence="2" type="ORF">MGLY_15090</name>
</gene>
<evidence type="ECO:0000313" key="3">
    <source>
        <dbReference type="Proteomes" id="UP000425916"/>
    </source>
</evidence>
<accession>A0A6I5ZRE9</accession>
<evidence type="ECO:0000313" key="1">
    <source>
        <dbReference type="EMBL" id="QGP92147.1"/>
    </source>
</evidence>
<proteinExistence type="predicted"/>